<feature type="transmembrane region" description="Helical" evidence="5">
    <location>
        <begin position="422"/>
        <end position="439"/>
    </location>
</feature>
<proteinExistence type="predicted"/>
<dbReference type="Gene3D" id="1.20.1250.20">
    <property type="entry name" value="MFS general substrate transporter like domains"/>
    <property type="match status" value="1"/>
</dbReference>
<feature type="transmembrane region" description="Helical" evidence="5">
    <location>
        <begin position="313"/>
        <end position="335"/>
    </location>
</feature>
<gene>
    <name evidence="7" type="ORF">R7226_00695</name>
</gene>
<dbReference type="Pfam" id="PF07690">
    <property type="entry name" value="MFS_1"/>
    <property type="match status" value="1"/>
</dbReference>
<dbReference type="CDD" id="cd17321">
    <property type="entry name" value="MFS_MMR_MDR_like"/>
    <property type="match status" value="1"/>
</dbReference>
<dbReference type="PANTHER" id="PTHR42718">
    <property type="entry name" value="MAJOR FACILITATOR SUPERFAMILY MULTIDRUG TRANSPORTER MFSC"/>
    <property type="match status" value="1"/>
</dbReference>
<keyword evidence="8" id="KW-1185">Reference proteome</keyword>
<dbReference type="EMBL" id="JAWSTH010000001">
    <property type="protein sequence ID" value="MDW5592834.1"/>
    <property type="molecule type" value="Genomic_DNA"/>
</dbReference>
<keyword evidence="2 5" id="KW-0812">Transmembrane</keyword>
<feature type="transmembrane region" description="Helical" evidence="5">
    <location>
        <begin position="347"/>
        <end position="369"/>
    </location>
</feature>
<comment type="caution">
    <text evidence="7">The sequence shown here is derived from an EMBL/GenBank/DDBJ whole genome shotgun (WGS) entry which is preliminary data.</text>
</comment>
<dbReference type="Gene3D" id="1.20.1720.10">
    <property type="entry name" value="Multidrug resistance protein D"/>
    <property type="match status" value="1"/>
</dbReference>
<evidence type="ECO:0000313" key="8">
    <source>
        <dbReference type="Proteomes" id="UP001284601"/>
    </source>
</evidence>
<feature type="transmembrane region" description="Helical" evidence="5">
    <location>
        <begin position="147"/>
        <end position="170"/>
    </location>
</feature>
<feature type="transmembrane region" description="Helical" evidence="5">
    <location>
        <begin position="182"/>
        <end position="200"/>
    </location>
</feature>
<evidence type="ECO:0000256" key="1">
    <source>
        <dbReference type="ARBA" id="ARBA00004651"/>
    </source>
</evidence>
<accession>A0ABU4HLE7</accession>
<dbReference type="InterPro" id="IPR011701">
    <property type="entry name" value="MFS"/>
</dbReference>
<dbReference type="InterPro" id="IPR036259">
    <property type="entry name" value="MFS_trans_sf"/>
</dbReference>
<evidence type="ECO:0000313" key="7">
    <source>
        <dbReference type="EMBL" id="MDW5592834.1"/>
    </source>
</evidence>
<evidence type="ECO:0000256" key="2">
    <source>
        <dbReference type="ARBA" id="ARBA00022692"/>
    </source>
</evidence>
<dbReference type="InterPro" id="IPR020846">
    <property type="entry name" value="MFS_dom"/>
</dbReference>
<dbReference type="Proteomes" id="UP001284601">
    <property type="component" value="Unassembled WGS sequence"/>
</dbReference>
<evidence type="ECO:0000256" key="5">
    <source>
        <dbReference type="SAM" id="Phobius"/>
    </source>
</evidence>
<feature type="transmembrane region" description="Helical" evidence="5">
    <location>
        <begin position="238"/>
        <end position="259"/>
    </location>
</feature>
<feature type="transmembrane region" description="Helical" evidence="5">
    <location>
        <begin position="280"/>
        <end position="307"/>
    </location>
</feature>
<feature type="domain" description="Major facilitator superfamily (MFS) profile" evidence="6">
    <location>
        <begin position="22"/>
        <end position="477"/>
    </location>
</feature>
<organism evidence="7 8">
    <name type="scientific">Conexibacter stalactiti</name>
    <dbReference type="NCBI Taxonomy" id="1940611"/>
    <lineage>
        <taxon>Bacteria</taxon>
        <taxon>Bacillati</taxon>
        <taxon>Actinomycetota</taxon>
        <taxon>Thermoleophilia</taxon>
        <taxon>Solirubrobacterales</taxon>
        <taxon>Conexibacteraceae</taxon>
        <taxon>Conexibacter</taxon>
    </lineage>
</organism>
<evidence type="ECO:0000256" key="3">
    <source>
        <dbReference type="ARBA" id="ARBA00022989"/>
    </source>
</evidence>
<evidence type="ECO:0000256" key="4">
    <source>
        <dbReference type="ARBA" id="ARBA00023136"/>
    </source>
</evidence>
<comment type="subcellular location">
    <subcellularLocation>
        <location evidence="1">Cell membrane</location>
        <topology evidence="1">Multi-pass membrane protein</topology>
    </subcellularLocation>
</comment>
<evidence type="ECO:0000259" key="6">
    <source>
        <dbReference type="PROSITE" id="PS50850"/>
    </source>
</evidence>
<keyword evidence="4 5" id="KW-0472">Membrane</keyword>
<keyword evidence="3 5" id="KW-1133">Transmembrane helix</keyword>
<feature type="transmembrane region" description="Helical" evidence="5">
    <location>
        <begin position="212"/>
        <end position="232"/>
    </location>
</feature>
<feature type="transmembrane region" description="Helical" evidence="5">
    <location>
        <begin position="56"/>
        <end position="76"/>
    </location>
</feature>
<protein>
    <submittedName>
        <fullName evidence="7">MFS transporter</fullName>
    </submittedName>
</protein>
<feature type="transmembrane region" description="Helical" evidence="5">
    <location>
        <begin position="375"/>
        <end position="401"/>
    </location>
</feature>
<dbReference type="PANTHER" id="PTHR42718:SF39">
    <property type="entry name" value="ACTINORHODIN TRANSPORTER-RELATED"/>
    <property type="match status" value="1"/>
</dbReference>
<dbReference type="SUPFAM" id="SSF103473">
    <property type="entry name" value="MFS general substrate transporter"/>
    <property type="match status" value="1"/>
</dbReference>
<reference evidence="8" key="1">
    <citation type="submission" date="2023-07" db="EMBL/GenBank/DDBJ databases">
        <title>Conexibacter stalactiti sp. nov., isolated from stalactites in a lava cave and emended description of the genus Conexibacter.</title>
        <authorList>
            <person name="Lee S.D."/>
        </authorList>
    </citation>
    <scope>NUCLEOTIDE SEQUENCE [LARGE SCALE GENOMIC DNA]</scope>
    <source>
        <strain evidence="8">KCTC 39840</strain>
    </source>
</reference>
<feature type="transmembrane region" description="Helical" evidence="5">
    <location>
        <begin position="119"/>
        <end position="140"/>
    </location>
</feature>
<dbReference type="RefSeq" id="WP_318595091.1">
    <property type="nucleotide sequence ID" value="NZ_JAWSTH010000001.1"/>
</dbReference>
<name>A0ABU4HLE7_9ACTN</name>
<sequence>MSSTSLTPTLPAARRAAPSWLAMAVVLTGTFIVTLDFFIVNVAIPATQADLGASAGAMQLVIAAYGIALAAGLILGGRLGDLVGRRRVFSIGLALFTLSSAVCGLAPDATTLIAGRVVQGAAAALMTPQALSIIGITYAGEARAKALVVYGLVMGLAAACGQLIGGLLIHVDLLGLDWRSCYLVNVPIGLAALALAPYAIRESRADGATRLDLSGALLATLALVAVVLPLVLGREHGWPLWTWLCLAAALPLLAGFAISQRRLAARGGDPLVDPALFRERAFTVGLLATILFYTGMGSFFLVLALYLQEGRGLDALGSGLVFTPLAVGYLAASIVSQGLAGRLGRQLLALGGLTRAVALAGLVLTVGAVGAGGEIALLLPALVLDGVGMGLLTAPLIATVLADMKPEHAGAASGVLSTAQQVGNALGIAVVGALFYGSLGATPSPDDIAQAFELSLIAVAGLSAAVALLVQALPRRR</sequence>
<feature type="transmembrane region" description="Helical" evidence="5">
    <location>
        <begin position="451"/>
        <end position="473"/>
    </location>
</feature>
<feature type="transmembrane region" description="Helical" evidence="5">
    <location>
        <begin position="20"/>
        <end position="44"/>
    </location>
</feature>
<feature type="transmembrane region" description="Helical" evidence="5">
    <location>
        <begin position="88"/>
        <end position="107"/>
    </location>
</feature>
<dbReference type="PROSITE" id="PS50850">
    <property type="entry name" value="MFS"/>
    <property type="match status" value="1"/>
</dbReference>